<keyword evidence="4" id="KW-1185">Reference proteome</keyword>
<dbReference type="InterPro" id="IPR032698">
    <property type="entry name" value="SirB1_N"/>
</dbReference>
<gene>
    <name evidence="3" type="ORF">BQ2448_1377</name>
</gene>
<protein>
    <submittedName>
        <fullName evidence="3">BQ2448_1377 protein</fullName>
    </submittedName>
</protein>
<proteinExistence type="predicted"/>
<dbReference type="SUPFAM" id="SSF81383">
    <property type="entry name" value="F-box domain"/>
    <property type="match status" value="1"/>
</dbReference>
<reference evidence="4" key="1">
    <citation type="submission" date="2016-09" db="EMBL/GenBank/DDBJ databases">
        <authorList>
            <person name="Jeantristanb JTB J.-T."/>
            <person name="Ricardo R."/>
        </authorList>
    </citation>
    <scope>NUCLEOTIDE SEQUENCE [LARGE SCALE GENOMIC DNA]</scope>
</reference>
<feature type="domain" description="Protein SirB1 N-terminal" evidence="2">
    <location>
        <begin position="228"/>
        <end position="367"/>
    </location>
</feature>
<evidence type="ECO:0000313" key="3">
    <source>
        <dbReference type="EMBL" id="SCV69983.1"/>
    </source>
</evidence>
<evidence type="ECO:0000313" key="4">
    <source>
        <dbReference type="Proteomes" id="UP000198372"/>
    </source>
</evidence>
<evidence type="ECO:0000259" key="2">
    <source>
        <dbReference type="Pfam" id="PF13369"/>
    </source>
</evidence>
<evidence type="ECO:0000259" key="1">
    <source>
        <dbReference type="Pfam" id="PF12937"/>
    </source>
</evidence>
<dbReference type="Pfam" id="PF12937">
    <property type="entry name" value="F-box-like"/>
    <property type="match status" value="1"/>
</dbReference>
<dbReference type="STRING" id="269621.A0A238FD89"/>
<dbReference type="Pfam" id="PF13369">
    <property type="entry name" value="Transglut_core2"/>
    <property type="match status" value="1"/>
</dbReference>
<organism evidence="3 4">
    <name type="scientific">Microbotryum intermedium</name>
    <dbReference type="NCBI Taxonomy" id="269621"/>
    <lineage>
        <taxon>Eukaryota</taxon>
        <taxon>Fungi</taxon>
        <taxon>Dikarya</taxon>
        <taxon>Basidiomycota</taxon>
        <taxon>Pucciniomycotina</taxon>
        <taxon>Microbotryomycetes</taxon>
        <taxon>Microbotryales</taxon>
        <taxon>Microbotryaceae</taxon>
        <taxon>Microbotryum</taxon>
    </lineage>
</organism>
<feature type="domain" description="F-box" evidence="1">
    <location>
        <begin position="9"/>
        <end position="54"/>
    </location>
</feature>
<dbReference type="AlphaFoldDB" id="A0A238FD89"/>
<dbReference type="OrthoDB" id="28868at2759"/>
<name>A0A238FD89_9BASI</name>
<dbReference type="EMBL" id="FMSP01000005">
    <property type="protein sequence ID" value="SCV69983.1"/>
    <property type="molecule type" value="Genomic_DNA"/>
</dbReference>
<dbReference type="Gene3D" id="1.20.1280.50">
    <property type="match status" value="1"/>
</dbReference>
<dbReference type="InterPro" id="IPR036047">
    <property type="entry name" value="F-box-like_dom_sf"/>
</dbReference>
<sequence>MTLSRRGVRLPPELIQTILSCLPTQSHSSIQTLLACSAASRSMRQIALDSYLWRPHVAARWRRGRQSTIDDDAHRVYRTRTVHGAQVEHAIATLASTSHARLPLIEGLRSQGDEAIETLQQLQHIDAVDKPMSWMSERYWAQQVYRCILRDKAIAIWATIANEPVEQEDSFEKGVWAFVAFRDDVDYRDVSRTSLQTRYLPRYDIERHPELLALLASWPCQDDAFLKHVATSVMTYMYQIGFRAADATSFHCINNHFLSRVWDGIDPSGRSESGTLPMSLVSIFCSFVQRLPKKYNVRAKPIGFPGVMLAGVALGDSDDWVTVNVFEGKIAEPNDLQKMLRGMRLDVVAPIARLGPASAKAMCSRVAQNILNSVRQGDDDAIEDHNALISAHYSAALALYHFAPPESRQLYANWAVSVI</sequence>
<dbReference type="Proteomes" id="UP000198372">
    <property type="component" value="Unassembled WGS sequence"/>
</dbReference>
<dbReference type="InterPro" id="IPR001810">
    <property type="entry name" value="F-box_dom"/>
</dbReference>
<accession>A0A238FD89</accession>